<evidence type="ECO:0000256" key="4">
    <source>
        <dbReference type="ARBA" id="ARBA00029447"/>
    </source>
</evidence>
<dbReference type="Proteomes" id="UP001500320">
    <property type="component" value="Unassembled WGS sequence"/>
</dbReference>
<reference evidence="9" key="1">
    <citation type="journal article" date="2019" name="Int. J. Syst. Evol. Microbiol.">
        <title>The Global Catalogue of Microorganisms (GCM) 10K type strain sequencing project: providing services to taxonomists for standard genome sequencing and annotation.</title>
        <authorList>
            <consortium name="The Broad Institute Genomics Platform"/>
            <consortium name="The Broad Institute Genome Sequencing Center for Infectious Disease"/>
            <person name="Wu L."/>
            <person name="Ma J."/>
        </authorList>
    </citation>
    <scope>NUCLEOTIDE SEQUENCE [LARGE SCALE GENOMIC DNA]</scope>
    <source>
        <strain evidence="9">JCM 9373</strain>
    </source>
</reference>
<dbReference type="PROSITE" id="PS50111">
    <property type="entry name" value="CHEMOTAXIS_TRANSDUC_2"/>
    <property type="match status" value="1"/>
</dbReference>
<evidence type="ECO:0000313" key="8">
    <source>
        <dbReference type="EMBL" id="GAA3161893.1"/>
    </source>
</evidence>
<keyword evidence="3 5" id="KW-0807">Transducer</keyword>
<organism evidence="8 9">
    <name type="scientific">Planomonospora alba</name>
    <dbReference type="NCBI Taxonomy" id="161354"/>
    <lineage>
        <taxon>Bacteria</taxon>
        <taxon>Bacillati</taxon>
        <taxon>Actinomycetota</taxon>
        <taxon>Actinomycetes</taxon>
        <taxon>Streptosporangiales</taxon>
        <taxon>Streptosporangiaceae</taxon>
        <taxon>Planomonospora</taxon>
    </lineage>
</organism>
<dbReference type="PANTHER" id="PTHR32089">
    <property type="entry name" value="METHYL-ACCEPTING CHEMOTAXIS PROTEIN MCPB"/>
    <property type="match status" value="1"/>
</dbReference>
<dbReference type="Pfam" id="PF00015">
    <property type="entry name" value="MCPsignal"/>
    <property type="match status" value="1"/>
</dbReference>
<accession>A0ABP6NYR8</accession>
<dbReference type="SUPFAM" id="SSF58104">
    <property type="entry name" value="Methyl-accepting chemotaxis protein (MCP) signaling domain"/>
    <property type="match status" value="1"/>
</dbReference>
<feature type="domain" description="Methyl-accepting transducer" evidence="6">
    <location>
        <begin position="281"/>
        <end position="510"/>
    </location>
</feature>
<sequence length="539" mass="56157">MSRLHNLGVGKRLGLSFALVALLIAVAVGSGWWALDRQDDIATRLDQLEQVEDDIQTFTYHVADLTGWQALVAADAGTAMGGEAATRPDSMNREGELDSKKALFKALDDTHAEHLTAAERAQFDKLEPAWEQFFVEDDKVMELLAQNTLESRTAAMESINGGPASDAWVVGVETGAALQKSISERITALRAEAAQVDATGERVLLGTLIVALLVAVVASVSVTRSIVRPLGVLVATLGRLSTGDLTARSGLDRRDELGRVSQALDRSIEVMHANTSSLASYAESMAGSAATLSRVSERIAASAEETSAQSGVVASAAAEVSHNVEVVATGGEQMSSAIAEISQSTSEAARVAAEAVEVAGSTNALMAQLGASSAEIGDVVKTITSIAEQTNLLALNATIEAARAGDAGKGFAVVAGEVKDLAQETAKATEDIGRRVQAIQSDVAGAMEAIDRISAITGRIDTHQAAIAAAVEEQTATTNEMNRNVAEAATSSNEIAANIAGVARAAAVTTEGVEESRRTADELAGMSRSLHELITRFRI</sequence>
<keyword evidence="2" id="KW-1133">Transmembrane helix</keyword>
<dbReference type="PANTHER" id="PTHR32089:SF112">
    <property type="entry name" value="LYSOZYME-LIKE PROTEIN-RELATED"/>
    <property type="match status" value="1"/>
</dbReference>
<gene>
    <name evidence="8" type="ORF">GCM10010466_61100</name>
</gene>
<name>A0ABP6NYR8_9ACTN</name>
<dbReference type="SMART" id="SM00283">
    <property type="entry name" value="MA"/>
    <property type="match status" value="1"/>
</dbReference>
<dbReference type="SMART" id="SM00304">
    <property type="entry name" value="HAMP"/>
    <property type="match status" value="1"/>
</dbReference>
<evidence type="ECO:0000259" key="6">
    <source>
        <dbReference type="PROSITE" id="PS50111"/>
    </source>
</evidence>
<dbReference type="InterPro" id="IPR003660">
    <property type="entry name" value="HAMP_dom"/>
</dbReference>
<comment type="caution">
    <text evidence="8">The sequence shown here is derived from an EMBL/GenBank/DDBJ whole genome shotgun (WGS) entry which is preliminary data.</text>
</comment>
<evidence type="ECO:0000313" key="9">
    <source>
        <dbReference type="Proteomes" id="UP001500320"/>
    </source>
</evidence>
<keyword evidence="1" id="KW-0812">Transmembrane</keyword>
<dbReference type="CDD" id="cd06225">
    <property type="entry name" value="HAMP"/>
    <property type="match status" value="1"/>
</dbReference>
<dbReference type="PROSITE" id="PS50885">
    <property type="entry name" value="HAMP"/>
    <property type="match status" value="1"/>
</dbReference>
<evidence type="ECO:0000256" key="3">
    <source>
        <dbReference type="ARBA" id="ARBA00023224"/>
    </source>
</evidence>
<evidence type="ECO:0008006" key="10">
    <source>
        <dbReference type="Google" id="ProtNLM"/>
    </source>
</evidence>
<dbReference type="InterPro" id="IPR004089">
    <property type="entry name" value="MCPsignal_dom"/>
</dbReference>
<evidence type="ECO:0000259" key="7">
    <source>
        <dbReference type="PROSITE" id="PS50885"/>
    </source>
</evidence>
<evidence type="ECO:0000256" key="2">
    <source>
        <dbReference type="ARBA" id="ARBA00022989"/>
    </source>
</evidence>
<dbReference type="Gene3D" id="1.10.287.950">
    <property type="entry name" value="Methyl-accepting chemotaxis protein"/>
    <property type="match status" value="1"/>
</dbReference>
<keyword evidence="9" id="KW-1185">Reference proteome</keyword>
<proteinExistence type="inferred from homology"/>
<protein>
    <recommendedName>
        <fullName evidence="10">Methyl-accepting chemotaxis protein</fullName>
    </recommendedName>
</protein>
<evidence type="ECO:0000256" key="1">
    <source>
        <dbReference type="ARBA" id="ARBA00022692"/>
    </source>
</evidence>
<feature type="domain" description="HAMP" evidence="7">
    <location>
        <begin position="224"/>
        <end position="276"/>
    </location>
</feature>
<keyword evidence="2" id="KW-0472">Membrane</keyword>
<evidence type="ECO:0000256" key="5">
    <source>
        <dbReference type="PROSITE-ProRule" id="PRU00284"/>
    </source>
</evidence>
<dbReference type="EMBL" id="BAAAUT010000072">
    <property type="protein sequence ID" value="GAA3161893.1"/>
    <property type="molecule type" value="Genomic_DNA"/>
</dbReference>
<comment type="similarity">
    <text evidence="4">Belongs to the methyl-accepting chemotaxis (MCP) protein family.</text>
</comment>
<dbReference type="Pfam" id="PF00672">
    <property type="entry name" value="HAMP"/>
    <property type="match status" value="1"/>
</dbReference>